<proteinExistence type="predicted"/>
<dbReference type="PANTHER" id="PTHR42820:SF1">
    <property type="entry name" value="SHORT-CHAIN DEHYDROGENASE_REDUCTASE FAMILY PROTEIN"/>
    <property type="match status" value="1"/>
</dbReference>
<reference evidence="1 2" key="1">
    <citation type="submission" date="2021-03" db="EMBL/GenBank/DDBJ databases">
        <title>Genomic Encyclopedia of Type Strains, Phase IV (KMG-IV): sequencing the most valuable type-strain genomes for metagenomic binning, comparative biology and taxonomic classification.</title>
        <authorList>
            <person name="Goeker M."/>
        </authorList>
    </citation>
    <scope>NUCLEOTIDE SEQUENCE [LARGE SCALE GENOMIC DNA]</scope>
    <source>
        <strain evidence="1 2">DSM 25609</strain>
    </source>
</reference>
<gene>
    <name evidence="1" type="ORF">J2Z83_001379</name>
</gene>
<dbReference type="Pfam" id="PF13561">
    <property type="entry name" value="adh_short_C2"/>
    <property type="match status" value="1"/>
</dbReference>
<keyword evidence="2" id="KW-1185">Reference proteome</keyword>
<protein>
    <submittedName>
        <fullName evidence="1">NAD(P)-dependent dehydrogenase (Short-subunit alcohol dehydrogenase family)</fullName>
    </submittedName>
</protein>
<name>A0ABS4IF74_9BACI</name>
<organism evidence="1 2">
    <name type="scientific">Virgibacillus natechei</name>
    <dbReference type="NCBI Taxonomy" id="1216297"/>
    <lineage>
        <taxon>Bacteria</taxon>
        <taxon>Bacillati</taxon>
        <taxon>Bacillota</taxon>
        <taxon>Bacilli</taxon>
        <taxon>Bacillales</taxon>
        <taxon>Bacillaceae</taxon>
        <taxon>Virgibacillus</taxon>
    </lineage>
</organism>
<dbReference type="InterPro" id="IPR002347">
    <property type="entry name" value="SDR_fam"/>
</dbReference>
<sequence length="74" mass="8015">MNSVYPGAIYTGAAKKHSVTTQEQLGKAFTNQIPLPPHAENANDIAYAYLYLASDESQFVTGEELIVDGGWSSH</sequence>
<dbReference type="InterPro" id="IPR036291">
    <property type="entry name" value="NAD(P)-bd_dom_sf"/>
</dbReference>
<accession>A0ABS4IF74</accession>
<evidence type="ECO:0000313" key="1">
    <source>
        <dbReference type="EMBL" id="MBP1969275.1"/>
    </source>
</evidence>
<dbReference type="PANTHER" id="PTHR42820">
    <property type="entry name" value="SHORT-CHAIN DEHYDROGENASE REDUCTASE"/>
    <property type="match status" value="1"/>
</dbReference>
<comment type="caution">
    <text evidence="1">The sequence shown here is derived from an EMBL/GenBank/DDBJ whole genome shotgun (WGS) entry which is preliminary data.</text>
</comment>
<dbReference type="SUPFAM" id="SSF51735">
    <property type="entry name" value="NAD(P)-binding Rossmann-fold domains"/>
    <property type="match status" value="1"/>
</dbReference>
<dbReference type="Gene3D" id="3.40.50.720">
    <property type="entry name" value="NAD(P)-binding Rossmann-like Domain"/>
    <property type="match status" value="1"/>
</dbReference>
<dbReference type="Proteomes" id="UP001519345">
    <property type="component" value="Unassembled WGS sequence"/>
</dbReference>
<evidence type="ECO:0000313" key="2">
    <source>
        <dbReference type="Proteomes" id="UP001519345"/>
    </source>
</evidence>
<dbReference type="EMBL" id="JAGGKX010000005">
    <property type="protein sequence ID" value="MBP1969275.1"/>
    <property type="molecule type" value="Genomic_DNA"/>
</dbReference>